<dbReference type="OrthoDB" id="9801841at2"/>
<dbReference type="SMART" id="SM00331">
    <property type="entry name" value="PP2C_SIG"/>
    <property type="match status" value="1"/>
</dbReference>
<dbReference type="SUPFAM" id="SSF81606">
    <property type="entry name" value="PP2C-like"/>
    <property type="match status" value="1"/>
</dbReference>
<dbReference type="RefSeq" id="WP_102248330.1">
    <property type="nucleotide sequence ID" value="NZ_CP025682.1"/>
</dbReference>
<reference evidence="2 3" key="1">
    <citation type="submission" date="2018-01" db="EMBL/GenBank/DDBJ databases">
        <authorList>
            <person name="Fu G.-Y."/>
        </authorList>
    </citation>
    <scope>NUCLEOTIDE SEQUENCE [LARGE SCALE GENOMIC DNA]</scope>
    <source>
        <strain evidence="2 3">SY39</strain>
    </source>
</reference>
<dbReference type="SMART" id="SM00332">
    <property type="entry name" value="PP2Cc"/>
    <property type="match status" value="1"/>
</dbReference>
<dbReference type="InterPro" id="IPR036457">
    <property type="entry name" value="PPM-type-like_dom_sf"/>
</dbReference>
<name>A0A2I6SAL1_9RHOO</name>
<sequence length="306" mass="33775">MRFTIFQDSRIGRRKSNQDRIAYSYSREALLMLVADGMGGHQHGEIAAGIAARSLVESFQREARPTLDDPLRFLRNGLHAAHNAILDFAFDRYLPDAPRTTIVACVVQHGCAWWAHAGDSRLYVLRDAGIVAGTRDHSRVQMLLDQGLLDAESAENHPERNRIYSCLGGDTMPQIDYSRRFALRPGDLILLCSDGIWGPLGDAGMLAGLAHGDVLETAPALMERAEKLGGTYCDNLSMVAMRWQDSDTPAADSVSTDELARDRFTTRMEGFGAHATAEGEFSDEDIERAIDEINEAIRKLSNQGPK</sequence>
<dbReference type="Gene3D" id="3.60.40.10">
    <property type="entry name" value="PPM-type phosphatase domain"/>
    <property type="match status" value="1"/>
</dbReference>
<dbReference type="Pfam" id="PF13672">
    <property type="entry name" value="PP2C_2"/>
    <property type="match status" value="1"/>
</dbReference>
<dbReference type="EMBL" id="CP025682">
    <property type="protein sequence ID" value="AUN96290.1"/>
    <property type="molecule type" value="Genomic_DNA"/>
</dbReference>
<evidence type="ECO:0000313" key="2">
    <source>
        <dbReference type="EMBL" id="AUN96290.1"/>
    </source>
</evidence>
<evidence type="ECO:0000313" key="3">
    <source>
        <dbReference type="Proteomes" id="UP000242205"/>
    </source>
</evidence>
<dbReference type="Proteomes" id="UP000242205">
    <property type="component" value="Chromosome"/>
</dbReference>
<dbReference type="KEGG" id="atw:C0099_01000"/>
<dbReference type="InterPro" id="IPR001932">
    <property type="entry name" value="PPM-type_phosphatase-like_dom"/>
</dbReference>
<dbReference type="PROSITE" id="PS51746">
    <property type="entry name" value="PPM_2"/>
    <property type="match status" value="1"/>
</dbReference>
<feature type="domain" description="PPM-type phosphatase" evidence="1">
    <location>
        <begin position="2"/>
        <end position="243"/>
    </location>
</feature>
<protein>
    <submittedName>
        <fullName evidence="2">Serine/threonine-protein phosphatase</fullName>
    </submittedName>
</protein>
<organism evidence="2 3">
    <name type="scientific">Pseudazoarcus pumilus</name>
    <dbReference type="NCBI Taxonomy" id="2067960"/>
    <lineage>
        <taxon>Bacteria</taxon>
        <taxon>Pseudomonadati</taxon>
        <taxon>Pseudomonadota</taxon>
        <taxon>Betaproteobacteria</taxon>
        <taxon>Rhodocyclales</taxon>
        <taxon>Zoogloeaceae</taxon>
        <taxon>Pseudazoarcus</taxon>
    </lineage>
</organism>
<dbReference type="CDD" id="cd00143">
    <property type="entry name" value="PP2Cc"/>
    <property type="match status" value="1"/>
</dbReference>
<accession>A0A2I6SAL1</accession>
<gene>
    <name evidence="2" type="ORF">C0099_01000</name>
</gene>
<evidence type="ECO:0000259" key="1">
    <source>
        <dbReference type="PROSITE" id="PS51746"/>
    </source>
</evidence>
<dbReference type="AlphaFoldDB" id="A0A2I6SAL1"/>
<keyword evidence="3" id="KW-1185">Reference proteome</keyword>
<proteinExistence type="predicted"/>